<reference evidence="1 2" key="1">
    <citation type="journal article" date="2014" name="PLoS Genet.">
        <title>Phylogenetically driven sequencing of extremely halophilic archaea reveals strategies for static and dynamic osmo-response.</title>
        <authorList>
            <person name="Becker E.A."/>
            <person name="Seitzer P.M."/>
            <person name="Tritt A."/>
            <person name="Larsen D."/>
            <person name="Krusor M."/>
            <person name="Yao A.I."/>
            <person name="Wu D."/>
            <person name="Madern D."/>
            <person name="Eisen J.A."/>
            <person name="Darling A.E."/>
            <person name="Facciotti M.T."/>
        </authorList>
    </citation>
    <scope>NUCLEOTIDE SEQUENCE [LARGE SCALE GENOMIC DNA]</scope>
    <source>
        <strain evidence="1 2">GA33</strain>
    </source>
</reference>
<proteinExistence type="predicted"/>
<dbReference type="Proteomes" id="UP000011599">
    <property type="component" value="Unassembled WGS sequence"/>
</dbReference>
<dbReference type="AlphaFoldDB" id="L9W2M7"/>
<gene>
    <name evidence="1" type="ORF">C496_04945</name>
</gene>
<dbReference type="PATRIC" id="fig|1114856.3.peg.1028"/>
<sequence>MVEAHKLDCESVSDTCRFIVQSEDEDEAVELAKNHMAEIHGQELTSEELRDKHLQIV</sequence>
<dbReference type="EMBL" id="AOHW01000017">
    <property type="protein sequence ID" value="ELY43759.1"/>
    <property type="molecule type" value="Genomic_DNA"/>
</dbReference>
<dbReference type="InterPro" id="IPR009409">
    <property type="entry name" value="DUF1059"/>
</dbReference>
<dbReference type="OrthoDB" id="299863at2157"/>
<dbReference type="Pfam" id="PF06348">
    <property type="entry name" value="DUF1059"/>
    <property type="match status" value="1"/>
</dbReference>
<dbReference type="RefSeq" id="WP_006088747.1">
    <property type="nucleotide sequence ID" value="NZ_AOHW01000017.1"/>
</dbReference>
<organism evidence="1 2">
    <name type="scientific">Natronorubrum tibetense GA33</name>
    <dbReference type="NCBI Taxonomy" id="1114856"/>
    <lineage>
        <taxon>Archaea</taxon>
        <taxon>Methanobacteriati</taxon>
        <taxon>Methanobacteriota</taxon>
        <taxon>Stenosarchaea group</taxon>
        <taxon>Halobacteria</taxon>
        <taxon>Halobacteriales</taxon>
        <taxon>Natrialbaceae</taxon>
        <taxon>Natronorubrum</taxon>
    </lineage>
</organism>
<evidence type="ECO:0008006" key="3">
    <source>
        <dbReference type="Google" id="ProtNLM"/>
    </source>
</evidence>
<evidence type="ECO:0000313" key="2">
    <source>
        <dbReference type="Proteomes" id="UP000011599"/>
    </source>
</evidence>
<protein>
    <recommendedName>
        <fullName evidence="3">DUF1059 domain-containing protein</fullName>
    </recommendedName>
</protein>
<accession>L9W2M7</accession>
<dbReference type="eggNOG" id="arCOG05278">
    <property type="taxonomic scope" value="Archaea"/>
</dbReference>
<evidence type="ECO:0000313" key="1">
    <source>
        <dbReference type="EMBL" id="ELY43759.1"/>
    </source>
</evidence>
<comment type="caution">
    <text evidence="1">The sequence shown here is derived from an EMBL/GenBank/DDBJ whole genome shotgun (WGS) entry which is preliminary data.</text>
</comment>
<keyword evidence="2" id="KW-1185">Reference proteome</keyword>
<name>L9W2M7_9EURY</name>